<sequence length="158" mass="18155">MFLEIIGGLASVASISGITAKELIPFISDPDKKLFEKYFSYLEGKKVLIAPFDSEVSHAVIKSLESIKEKTEQLRLDIKSKQAQHLLLDLIHTLSQNLMLLYKHQNSIDEVLFYKSLQKVRVKFARVLSLLCFTYEVDLSNQQTDLARLVLEHAYRVR</sequence>
<reference evidence="1 2" key="1">
    <citation type="submission" date="2019-08" db="EMBL/GenBank/DDBJ databases">
        <title>Phenotypic and genetic characterization of extended-spectrum b-lactamase-producing hypermucoviscous Klebsiella pneumoniae from Chile.</title>
        <authorList>
            <person name="Morales-Leon F."/>
            <person name="Caro C."/>
            <person name="Opazo-Capurro A."/>
            <person name="Lincopan N."/>
            <person name="Dominguez-Yevenes M."/>
            <person name="Lima C."/>
            <person name="Bello-Toledo H."/>
            <person name="Gonzalez-Rocha G."/>
        </authorList>
    </citation>
    <scope>NUCLEOTIDE SEQUENCE [LARGE SCALE GENOMIC DNA]</scope>
    <source>
        <strain evidence="1 2">UCO-494</strain>
    </source>
</reference>
<dbReference type="Proteomes" id="UP000322977">
    <property type="component" value="Unassembled WGS sequence"/>
</dbReference>
<proteinExistence type="predicted"/>
<name>A0A5D3J2J7_KLEPN</name>
<evidence type="ECO:0000313" key="2">
    <source>
        <dbReference type="Proteomes" id="UP000322977"/>
    </source>
</evidence>
<dbReference type="RefSeq" id="WP_045341329.1">
    <property type="nucleotide sequence ID" value="NZ_BIGJ01000019.1"/>
</dbReference>
<evidence type="ECO:0000313" key="1">
    <source>
        <dbReference type="EMBL" id="TYL65898.1"/>
    </source>
</evidence>
<organism evidence="1 2">
    <name type="scientific">Klebsiella pneumoniae</name>
    <dbReference type="NCBI Taxonomy" id="573"/>
    <lineage>
        <taxon>Bacteria</taxon>
        <taxon>Pseudomonadati</taxon>
        <taxon>Pseudomonadota</taxon>
        <taxon>Gammaproteobacteria</taxon>
        <taxon>Enterobacterales</taxon>
        <taxon>Enterobacteriaceae</taxon>
        <taxon>Klebsiella/Raoultella group</taxon>
        <taxon>Klebsiella</taxon>
        <taxon>Klebsiella pneumoniae complex</taxon>
    </lineage>
</organism>
<dbReference type="AlphaFoldDB" id="A0A5D3J2J7"/>
<dbReference type="EMBL" id="VSSY01000213">
    <property type="protein sequence ID" value="TYL65898.1"/>
    <property type="molecule type" value="Genomic_DNA"/>
</dbReference>
<protein>
    <submittedName>
        <fullName evidence="1">Uncharacterized protein</fullName>
    </submittedName>
</protein>
<comment type="caution">
    <text evidence="1">The sequence shown here is derived from an EMBL/GenBank/DDBJ whole genome shotgun (WGS) entry which is preliminary data.</text>
</comment>
<accession>A0A5D3J2J7</accession>
<gene>
    <name evidence="1" type="ORF">FXN67_32565</name>
</gene>